<dbReference type="AlphaFoldDB" id="A0A516PYP1"/>
<gene>
    <name evidence="2" type="ORF">FOE78_10570</name>
</gene>
<organism evidence="2 3">
    <name type="scientific">Microlunatus elymi</name>
    <dbReference type="NCBI Taxonomy" id="2596828"/>
    <lineage>
        <taxon>Bacteria</taxon>
        <taxon>Bacillati</taxon>
        <taxon>Actinomycetota</taxon>
        <taxon>Actinomycetes</taxon>
        <taxon>Propionibacteriales</taxon>
        <taxon>Propionibacteriaceae</taxon>
        <taxon>Microlunatus</taxon>
    </lineage>
</organism>
<dbReference type="PANTHER" id="PTHR34215:SF1">
    <property type="entry name" value="YLXR DOMAIN-CONTAINING PROTEIN"/>
    <property type="match status" value="1"/>
</dbReference>
<sequence>MPLVEPVRTCVGCRGRENKSDLIRLVRSGEAIVVDVRQSRPGRGVYLHPRPQCWEQAFRRRALARGLQAGNVDQDRLRTELAELIIDPS</sequence>
<reference evidence="2 3" key="1">
    <citation type="submission" date="2019-07" db="EMBL/GenBank/DDBJ databases">
        <title>Microlunatus dokdonensis sp. nov. isolated from the rhizospheric soil of the wild plant Elymus tsukushiensis.</title>
        <authorList>
            <person name="Ghim S.-Y."/>
            <person name="Hwang Y.-J."/>
            <person name="Son J.-S."/>
            <person name="Shin J.-H."/>
        </authorList>
    </citation>
    <scope>NUCLEOTIDE SEQUENCE [LARGE SCALE GENOMIC DNA]</scope>
    <source>
        <strain evidence="2 3">KUDC0627</strain>
    </source>
</reference>
<dbReference type="Pfam" id="PF04296">
    <property type="entry name" value="YlxR"/>
    <property type="match status" value="1"/>
</dbReference>
<accession>A0A516PYP1</accession>
<dbReference type="InterPro" id="IPR037465">
    <property type="entry name" value="YlxR"/>
</dbReference>
<dbReference type="InterPro" id="IPR035931">
    <property type="entry name" value="YlxR-like_sf"/>
</dbReference>
<name>A0A516PYP1_9ACTN</name>
<dbReference type="PANTHER" id="PTHR34215">
    <property type="entry name" value="BLL0784 PROTEIN"/>
    <property type="match status" value="1"/>
</dbReference>
<evidence type="ECO:0000313" key="2">
    <source>
        <dbReference type="EMBL" id="QDP96284.1"/>
    </source>
</evidence>
<evidence type="ECO:0000259" key="1">
    <source>
        <dbReference type="Pfam" id="PF04296"/>
    </source>
</evidence>
<protein>
    <submittedName>
        <fullName evidence="2">YlxR family protein</fullName>
    </submittedName>
</protein>
<dbReference type="InterPro" id="IPR007393">
    <property type="entry name" value="YlxR_dom"/>
</dbReference>
<proteinExistence type="predicted"/>
<dbReference type="OrthoDB" id="5244965at2"/>
<evidence type="ECO:0000313" key="3">
    <source>
        <dbReference type="Proteomes" id="UP000319263"/>
    </source>
</evidence>
<feature type="domain" description="YlxR" evidence="1">
    <location>
        <begin position="8"/>
        <end position="81"/>
    </location>
</feature>
<dbReference type="KEGG" id="mik:FOE78_10570"/>
<dbReference type="Proteomes" id="UP000319263">
    <property type="component" value="Chromosome"/>
</dbReference>
<dbReference type="SUPFAM" id="SSF64376">
    <property type="entry name" value="YlxR-like"/>
    <property type="match status" value="1"/>
</dbReference>
<dbReference type="Gene3D" id="3.30.1230.10">
    <property type="entry name" value="YlxR-like"/>
    <property type="match status" value="1"/>
</dbReference>
<keyword evidence="3" id="KW-1185">Reference proteome</keyword>
<dbReference type="EMBL" id="CP041692">
    <property type="protein sequence ID" value="QDP96284.1"/>
    <property type="molecule type" value="Genomic_DNA"/>
</dbReference>